<dbReference type="EMBL" id="FOAA01000006">
    <property type="protein sequence ID" value="SEK89225.1"/>
    <property type="molecule type" value="Genomic_DNA"/>
</dbReference>
<dbReference type="Proteomes" id="UP000199256">
    <property type="component" value="Unassembled WGS sequence"/>
</dbReference>
<proteinExistence type="predicted"/>
<organism evidence="1 2">
    <name type="scientific">Ectothiorhodospira marina</name>
    <dbReference type="NCBI Taxonomy" id="1396821"/>
    <lineage>
        <taxon>Bacteria</taxon>
        <taxon>Pseudomonadati</taxon>
        <taxon>Pseudomonadota</taxon>
        <taxon>Gammaproteobacteria</taxon>
        <taxon>Chromatiales</taxon>
        <taxon>Ectothiorhodospiraceae</taxon>
        <taxon>Ectothiorhodospira</taxon>
    </lineage>
</organism>
<dbReference type="AlphaFoldDB" id="A0A1H7KT44"/>
<sequence length="156" mass="17943">MPVLGLESFPTGWHSLAMKPSLRITIIPLLAAALSFGVVASSQAQTVILQEGESWQRGDVRVWCGPPPSSVRPIVITECQFWDDFDNACLFERRIHRVGGQECVEECQHWDDFSNTCNFETRCDYHADQHVFVHTRCEQFDDFARTCQRERARVLR</sequence>
<dbReference type="STRING" id="1396821.SAMN05444515_10689"/>
<accession>A0A1H7KT44</accession>
<keyword evidence="2" id="KW-1185">Reference proteome</keyword>
<name>A0A1H7KT44_9GAMM</name>
<protein>
    <submittedName>
        <fullName evidence="1">Uncharacterized protein</fullName>
    </submittedName>
</protein>
<reference evidence="2" key="1">
    <citation type="submission" date="2016-10" db="EMBL/GenBank/DDBJ databases">
        <authorList>
            <person name="Varghese N."/>
            <person name="Submissions S."/>
        </authorList>
    </citation>
    <scope>NUCLEOTIDE SEQUENCE [LARGE SCALE GENOMIC DNA]</scope>
    <source>
        <strain evidence="2">DSM 241</strain>
    </source>
</reference>
<gene>
    <name evidence="1" type="ORF">SAMN05444515_10689</name>
</gene>
<evidence type="ECO:0000313" key="1">
    <source>
        <dbReference type="EMBL" id="SEK89225.1"/>
    </source>
</evidence>
<evidence type="ECO:0000313" key="2">
    <source>
        <dbReference type="Proteomes" id="UP000199256"/>
    </source>
</evidence>